<proteinExistence type="predicted"/>
<protein>
    <submittedName>
        <fullName evidence="2">Uncharacterized protein</fullName>
    </submittedName>
</protein>
<organism evidence="2 3">
    <name type="scientific">Clitoria ternatea</name>
    <name type="common">Butterfly pea</name>
    <dbReference type="NCBI Taxonomy" id="43366"/>
    <lineage>
        <taxon>Eukaryota</taxon>
        <taxon>Viridiplantae</taxon>
        <taxon>Streptophyta</taxon>
        <taxon>Embryophyta</taxon>
        <taxon>Tracheophyta</taxon>
        <taxon>Spermatophyta</taxon>
        <taxon>Magnoliopsida</taxon>
        <taxon>eudicotyledons</taxon>
        <taxon>Gunneridae</taxon>
        <taxon>Pentapetalae</taxon>
        <taxon>rosids</taxon>
        <taxon>fabids</taxon>
        <taxon>Fabales</taxon>
        <taxon>Fabaceae</taxon>
        <taxon>Papilionoideae</taxon>
        <taxon>50 kb inversion clade</taxon>
        <taxon>NPAAA clade</taxon>
        <taxon>indigoferoid/millettioid clade</taxon>
        <taxon>Phaseoleae</taxon>
        <taxon>Clitoria</taxon>
    </lineage>
</organism>
<dbReference type="Proteomes" id="UP001359559">
    <property type="component" value="Unassembled WGS sequence"/>
</dbReference>
<comment type="caution">
    <text evidence="2">The sequence shown here is derived from an EMBL/GenBank/DDBJ whole genome shotgun (WGS) entry which is preliminary data.</text>
</comment>
<dbReference type="EMBL" id="JAYKXN010000006">
    <property type="protein sequence ID" value="KAK7279615.1"/>
    <property type="molecule type" value="Genomic_DNA"/>
</dbReference>
<evidence type="ECO:0000313" key="2">
    <source>
        <dbReference type="EMBL" id="KAK7279615.1"/>
    </source>
</evidence>
<feature type="compositionally biased region" description="Polar residues" evidence="1">
    <location>
        <begin position="22"/>
        <end position="31"/>
    </location>
</feature>
<gene>
    <name evidence="2" type="ORF">RJT34_24670</name>
</gene>
<sequence length="66" mass="7375">MREPEPTSAKQRSMERNGGGNQEKSFLQNKNRVSDAHGCIIVRVVPTNEVETLSKSSNVLKSKNYV</sequence>
<name>A0AAN9FUK1_CLITE</name>
<evidence type="ECO:0000256" key="1">
    <source>
        <dbReference type="SAM" id="MobiDB-lite"/>
    </source>
</evidence>
<reference evidence="2 3" key="1">
    <citation type="submission" date="2024-01" db="EMBL/GenBank/DDBJ databases">
        <title>The genomes of 5 underutilized Papilionoideae crops provide insights into root nodulation and disease resistance.</title>
        <authorList>
            <person name="Yuan L."/>
        </authorList>
    </citation>
    <scope>NUCLEOTIDE SEQUENCE [LARGE SCALE GENOMIC DNA]</scope>
    <source>
        <strain evidence="2">LY-2023</strain>
        <tissue evidence="2">Leaf</tissue>
    </source>
</reference>
<feature type="region of interest" description="Disordered" evidence="1">
    <location>
        <begin position="1"/>
        <end position="32"/>
    </location>
</feature>
<keyword evidence="3" id="KW-1185">Reference proteome</keyword>
<evidence type="ECO:0000313" key="3">
    <source>
        <dbReference type="Proteomes" id="UP001359559"/>
    </source>
</evidence>
<dbReference type="AlphaFoldDB" id="A0AAN9FUK1"/>
<accession>A0AAN9FUK1</accession>